<proteinExistence type="inferred from homology"/>
<dbReference type="Gene3D" id="3.40.228.10">
    <property type="entry name" value="Dimethylsulfoxide Reductase, domain 2"/>
    <property type="match status" value="1"/>
</dbReference>
<dbReference type="PATRIC" id="fig|1445510.3.peg.5263"/>
<dbReference type="STRING" id="1445510.YC6258_05302"/>
<dbReference type="InterPro" id="IPR006656">
    <property type="entry name" value="Mopterin_OxRdtase"/>
</dbReference>
<evidence type="ECO:0000259" key="5">
    <source>
        <dbReference type="PROSITE" id="PS51669"/>
    </source>
</evidence>
<dbReference type="SUPFAM" id="SSF53706">
    <property type="entry name" value="Formate dehydrogenase/DMSO reductase, domains 1-3"/>
    <property type="match status" value="1"/>
</dbReference>
<dbReference type="Gene3D" id="3.30.2070.10">
    <property type="entry name" value="Formate dehydrogenase/DMSO reductase"/>
    <property type="match status" value="1"/>
</dbReference>
<dbReference type="Pfam" id="PF04879">
    <property type="entry name" value="Molybdop_Fe4S4"/>
    <property type="match status" value="1"/>
</dbReference>
<keyword evidence="2" id="KW-0479">Metal-binding</keyword>
<gene>
    <name evidence="6" type="ORF">YC6258_05302</name>
</gene>
<dbReference type="PANTHER" id="PTHR43742:SF6">
    <property type="entry name" value="OXIDOREDUCTASE YYAE-RELATED"/>
    <property type="match status" value="1"/>
</dbReference>
<dbReference type="Proteomes" id="UP000032266">
    <property type="component" value="Chromosome"/>
</dbReference>
<dbReference type="InterPro" id="IPR006657">
    <property type="entry name" value="MoPterin_dinucl-bd_dom"/>
</dbReference>
<dbReference type="HOGENOM" id="CLU_000422_13_3_6"/>
<evidence type="ECO:0000313" key="7">
    <source>
        <dbReference type="Proteomes" id="UP000032266"/>
    </source>
</evidence>
<dbReference type="KEGG" id="gsn:YC6258_05302"/>
<keyword evidence="4" id="KW-0411">Iron-sulfur</keyword>
<dbReference type="Pfam" id="PF00384">
    <property type="entry name" value="Molybdopterin"/>
    <property type="match status" value="1"/>
</dbReference>
<accession>A0A0C5VRS8</accession>
<dbReference type="InterPro" id="IPR050612">
    <property type="entry name" value="Prok_Mopterin_Oxidored"/>
</dbReference>
<evidence type="ECO:0000256" key="1">
    <source>
        <dbReference type="ARBA" id="ARBA00010312"/>
    </source>
</evidence>
<dbReference type="CDD" id="cd02766">
    <property type="entry name" value="MopB_3"/>
    <property type="match status" value="1"/>
</dbReference>
<dbReference type="GO" id="GO:0016491">
    <property type="term" value="F:oxidoreductase activity"/>
    <property type="evidence" value="ECO:0007669"/>
    <property type="project" value="InterPro"/>
</dbReference>
<keyword evidence="3" id="KW-0408">Iron</keyword>
<dbReference type="PROSITE" id="PS51669">
    <property type="entry name" value="4FE4S_MOW_BIS_MGD"/>
    <property type="match status" value="1"/>
</dbReference>
<evidence type="ECO:0000256" key="3">
    <source>
        <dbReference type="ARBA" id="ARBA00023004"/>
    </source>
</evidence>
<dbReference type="GO" id="GO:0043546">
    <property type="term" value="F:molybdopterin cofactor binding"/>
    <property type="evidence" value="ECO:0007669"/>
    <property type="project" value="InterPro"/>
</dbReference>
<dbReference type="GO" id="GO:0046872">
    <property type="term" value="F:metal ion binding"/>
    <property type="evidence" value="ECO:0007669"/>
    <property type="project" value="UniProtKB-KW"/>
</dbReference>
<dbReference type="EMBL" id="CP007142">
    <property type="protein sequence ID" value="AJQ97332.1"/>
    <property type="molecule type" value="Genomic_DNA"/>
</dbReference>
<dbReference type="GO" id="GO:0051536">
    <property type="term" value="F:iron-sulfur cluster binding"/>
    <property type="evidence" value="ECO:0007669"/>
    <property type="project" value="UniProtKB-KW"/>
</dbReference>
<dbReference type="AlphaFoldDB" id="A0A0C5VRS8"/>
<dbReference type="Gene3D" id="3.40.50.740">
    <property type="match status" value="1"/>
</dbReference>
<keyword evidence="7" id="KW-1185">Reference proteome</keyword>
<name>A0A0C5VRS8_9GAMM</name>
<feature type="domain" description="4Fe-4S Mo/W bis-MGD-type" evidence="5">
    <location>
        <begin position="10"/>
        <end position="68"/>
    </location>
</feature>
<evidence type="ECO:0000256" key="2">
    <source>
        <dbReference type="ARBA" id="ARBA00022723"/>
    </source>
</evidence>
<dbReference type="Gene3D" id="2.20.25.90">
    <property type="entry name" value="ADC-like domains"/>
    <property type="match status" value="1"/>
</dbReference>
<dbReference type="InterPro" id="IPR006963">
    <property type="entry name" value="Mopterin_OxRdtase_4Fe-4S_dom"/>
</dbReference>
<sequence length="693" mass="75767">MEKEPDHMTQETVYSVCPHDCPSVCALEVERIDGHRIGKVKGSKDLPYTDGVICGKVARYQERMYHPERLLHPLRRVGPKGSGQFEQISWDEALDTVAEAFSRAEQQYGAESVWPYYYAGTMGLLMRKGINRLRHAKGYSNMAGTICVGLSNPGWQAGAGGFNGVDAREMAKSEVIVIWGTNVVSTQVHVMSHALAGMRNGAKLVVVDPYHNKTAQRADVHLALRPGTDGALACAVMHVLFREGYADWDYLKRYTDEPEALEQHLRDKTPAWAASITGLTVEEIEAFAHLYGGTKKSYLRLGYGFSRSRNGAVNMHAVSCLPAVTGAWAVEGGGALFSVSALAKVDTQLIEAKELKQSGIRTLDMSRIGDILTGDSEALCGGAPVMAMLIQNTNPMVVAPESAKVRAGFNREDLFVCVHEQFMTETARMADIVLPATMFLEHDDIYNPDGHAVLQVARQVVPAAGECRSNHEVISALGQRLGVKHRSFEMSAWDILDESLKTSGYPSAQEIYDQRGLDVSTPFAESHFLNGFPHADGRFHFRADWASMGARAPGMPDLPDHWAVTDETSEQQPFRLVTAPAQNFLNSSFNEIASSRQKEQQPKARVHVDVLNRMGVADGERIRIGNAKGSILLVAEAATGQHTDTVIVEGLWPDEAFIEGQGINLLTSAQPGYPAGGAAFHDTSIWLKPDSGH</sequence>
<dbReference type="SMART" id="SM00926">
    <property type="entry name" value="Molybdop_Fe4S4"/>
    <property type="match status" value="1"/>
</dbReference>
<comment type="similarity">
    <text evidence="1">Belongs to the prokaryotic molybdopterin-containing oxidoreductase family.</text>
</comment>
<dbReference type="Pfam" id="PF01568">
    <property type="entry name" value="Molydop_binding"/>
    <property type="match status" value="1"/>
</dbReference>
<reference evidence="6 7" key="1">
    <citation type="submission" date="2014-01" db="EMBL/GenBank/DDBJ databases">
        <title>Full genme sequencing of cellulolytic bacterium Gynuella sunshinyii YC6258T gen. nov., sp. nov.</title>
        <authorList>
            <person name="Khan H."/>
            <person name="Chung E.J."/>
            <person name="Chung Y.R."/>
        </authorList>
    </citation>
    <scope>NUCLEOTIDE SEQUENCE [LARGE SCALE GENOMIC DNA]</scope>
    <source>
        <strain evidence="6 7">YC6258</strain>
    </source>
</reference>
<dbReference type="SUPFAM" id="SSF50692">
    <property type="entry name" value="ADC-like"/>
    <property type="match status" value="1"/>
</dbReference>
<organism evidence="6 7">
    <name type="scientific">Gynuella sunshinyii YC6258</name>
    <dbReference type="NCBI Taxonomy" id="1445510"/>
    <lineage>
        <taxon>Bacteria</taxon>
        <taxon>Pseudomonadati</taxon>
        <taxon>Pseudomonadota</taxon>
        <taxon>Gammaproteobacteria</taxon>
        <taxon>Oceanospirillales</taxon>
        <taxon>Saccharospirillaceae</taxon>
        <taxon>Gynuella</taxon>
    </lineage>
</organism>
<dbReference type="Gene3D" id="2.40.40.20">
    <property type="match status" value="1"/>
</dbReference>
<protein>
    <submittedName>
        <fullName evidence="6">Anaerobic dehydrogenase, typically selenocysteine-containing</fullName>
    </submittedName>
</protein>
<dbReference type="InterPro" id="IPR009010">
    <property type="entry name" value="Asp_de-COase-like_dom_sf"/>
</dbReference>
<evidence type="ECO:0000256" key="4">
    <source>
        <dbReference type="ARBA" id="ARBA00023014"/>
    </source>
</evidence>
<dbReference type="PANTHER" id="PTHR43742">
    <property type="entry name" value="TRIMETHYLAMINE-N-OXIDE REDUCTASE"/>
    <property type="match status" value="1"/>
</dbReference>
<evidence type="ECO:0000313" key="6">
    <source>
        <dbReference type="EMBL" id="AJQ97332.1"/>
    </source>
</evidence>